<evidence type="ECO:0000256" key="1">
    <source>
        <dbReference type="SAM" id="MobiDB-lite"/>
    </source>
</evidence>
<proteinExistence type="predicted"/>
<dbReference type="EMBL" id="CADCTQ010000100">
    <property type="protein sequence ID" value="CAA9233208.1"/>
    <property type="molecule type" value="Genomic_DNA"/>
</dbReference>
<protein>
    <submittedName>
        <fullName evidence="2">Uncharacterized protein</fullName>
    </submittedName>
</protein>
<name>A0A6J4HUB8_9SPHI</name>
<feature type="non-terminal residue" evidence="2">
    <location>
        <position position="1"/>
    </location>
</feature>
<feature type="region of interest" description="Disordered" evidence="1">
    <location>
        <begin position="1"/>
        <end position="23"/>
    </location>
</feature>
<accession>A0A6J4HUB8</accession>
<feature type="non-terminal residue" evidence="2">
    <location>
        <position position="42"/>
    </location>
</feature>
<dbReference type="AlphaFoldDB" id="A0A6J4HUB8"/>
<reference evidence="2" key="1">
    <citation type="submission" date="2020-02" db="EMBL/GenBank/DDBJ databases">
        <authorList>
            <person name="Meier V. D."/>
        </authorList>
    </citation>
    <scope>NUCLEOTIDE SEQUENCE</scope>
    <source>
        <strain evidence="2">AVDCRST_MAG56</strain>
    </source>
</reference>
<sequence>GHPDTDHGSSNTDHGPERRLRISARRRQWDTDGIERLFEKVL</sequence>
<gene>
    <name evidence="2" type="ORF">AVDCRST_MAG56-1041</name>
</gene>
<evidence type="ECO:0000313" key="2">
    <source>
        <dbReference type="EMBL" id="CAA9233208.1"/>
    </source>
</evidence>
<organism evidence="2">
    <name type="scientific">uncultured Cytophagales bacterium</name>
    <dbReference type="NCBI Taxonomy" id="158755"/>
    <lineage>
        <taxon>Bacteria</taxon>
        <taxon>Pseudomonadati</taxon>
        <taxon>Bacteroidota</taxon>
        <taxon>Sphingobacteriia</taxon>
        <taxon>Sphingobacteriales</taxon>
        <taxon>environmental samples</taxon>
    </lineage>
</organism>